<reference evidence="1 2" key="2">
    <citation type="journal article" date="2022" name="Mol. Ecol. Resour.">
        <title>The genomes of chicory, endive, great burdock and yacon provide insights into Asteraceae paleo-polyploidization history and plant inulin production.</title>
        <authorList>
            <person name="Fan W."/>
            <person name="Wang S."/>
            <person name="Wang H."/>
            <person name="Wang A."/>
            <person name="Jiang F."/>
            <person name="Liu H."/>
            <person name="Zhao H."/>
            <person name="Xu D."/>
            <person name="Zhang Y."/>
        </authorList>
    </citation>
    <scope>NUCLEOTIDE SEQUENCE [LARGE SCALE GENOMIC DNA]</scope>
    <source>
        <strain evidence="2">cv. Yunnan</strain>
        <tissue evidence="1">Leaves</tissue>
    </source>
</reference>
<keyword evidence="2" id="KW-1185">Reference proteome</keyword>
<evidence type="ECO:0000313" key="1">
    <source>
        <dbReference type="EMBL" id="KAI3827047.1"/>
    </source>
</evidence>
<proteinExistence type="predicted"/>
<dbReference type="Proteomes" id="UP001056120">
    <property type="component" value="Linkage Group LG01"/>
</dbReference>
<comment type="caution">
    <text evidence="1">The sequence shown here is derived from an EMBL/GenBank/DDBJ whole genome shotgun (WGS) entry which is preliminary data.</text>
</comment>
<gene>
    <name evidence="1" type="ORF">L1987_01109</name>
</gene>
<protein>
    <submittedName>
        <fullName evidence="1">Uncharacterized protein</fullName>
    </submittedName>
</protein>
<dbReference type="EMBL" id="CM042018">
    <property type="protein sequence ID" value="KAI3827047.1"/>
    <property type="molecule type" value="Genomic_DNA"/>
</dbReference>
<organism evidence="1 2">
    <name type="scientific">Smallanthus sonchifolius</name>
    <dbReference type="NCBI Taxonomy" id="185202"/>
    <lineage>
        <taxon>Eukaryota</taxon>
        <taxon>Viridiplantae</taxon>
        <taxon>Streptophyta</taxon>
        <taxon>Embryophyta</taxon>
        <taxon>Tracheophyta</taxon>
        <taxon>Spermatophyta</taxon>
        <taxon>Magnoliopsida</taxon>
        <taxon>eudicotyledons</taxon>
        <taxon>Gunneridae</taxon>
        <taxon>Pentapetalae</taxon>
        <taxon>asterids</taxon>
        <taxon>campanulids</taxon>
        <taxon>Asterales</taxon>
        <taxon>Asteraceae</taxon>
        <taxon>Asteroideae</taxon>
        <taxon>Heliantheae alliance</taxon>
        <taxon>Millerieae</taxon>
        <taxon>Smallanthus</taxon>
    </lineage>
</organism>
<accession>A0ACB9K464</accession>
<evidence type="ECO:0000313" key="2">
    <source>
        <dbReference type="Proteomes" id="UP001056120"/>
    </source>
</evidence>
<reference evidence="2" key="1">
    <citation type="journal article" date="2022" name="Mol. Ecol. Resour.">
        <title>The genomes of chicory, endive, great burdock and yacon provide insights into Asteraceae palaeo-polyploidization history and plant inulin production.</title>
        <authorList>
            <person name="Fan W."/>
            <person name="Wang S."/>
            <person name="Wang H."/>
            <person name="Wang A."/>
            <person name="Jiang F."/>
            <person name="Liu H."/>
            <person name="Zhao H."/>
            <person name="Xu D."/>
            <person name="Zhang Y."/>
        </authorList>
    </citation>
    <scope>NUCLEOTIDE SEQUENCE [LARGE SCALE GENOMIC DNA]</scope>
    <source>
        <strain evidence="2">cv. Yunnan</strain>
    </source>
</reference>
<name>A0ACB9K464_9ASTR</name>
<sequence>MVQLLNRNLAPALLLGASTVVHAVYDWDNSVVIYGSGDDGGSVGGSRYDGRQATTMEGCSDSRCMTAEGRRPNLFDGDMVAAAVEGCSDSRCMTAEGRSPNLFDEDMVAAAIFVRRLRRGVATAASEPYSTFAASPILHLLVKLCHTPAGSHGTGTACSLSLAGHNTVEGVVAAAVFVSDSPPS</sequence>